<dbReference type="Gene3D" id="3.90.550.10">
    <property type="entry name" value="Spore Coat Polysaccharide Biosynthesis Protein SpsA, Chain A"/>
    <property type="match status" value="1"/>
</dbReference>
<proteinExistence type="inferred from homology"/>
<comment type="similarity">
    <text evidence="1">Belongs to the glycosyltransferase 2 family.</text>
</comment>
<dbReference type="CDD" id="cd04179">
    <property type="entry name" value="DPM_DPG-synthase_like"/>
    <property type="match status" value="1"/>
</dbReference>
<evidence type="ECO:0000313" key="3">
    <source>
        <dbReference type="EMBL" id="GAA1226988.1"/>
    </source>
</evidence>
<accession>A0ABN1W1F4</accession>
<evidence type="ECO:0000256" key="1">
    <source>
        <dbReference type="ARBA" id="ARBA00006739"/>
    </source>
</evidence>
<dbReference type="PANTHER" id="PTHR48090">
    <property type="entry name" value="UNDECAPRENYL-PHOSPHATE 4-DEOXY-4-FORMAMIDO-L-ARABINOSE TRANSFERASE-RELATED"/>
    <property type="match status" value="1"/>
</dbReference>
<gene>
    <name evidence="3" type="ORF">GCM10009655_27100</name>
</gene>
<dbReference type="EMBL" id="BAAAKW010000068">
    <property type="protein sequence ID" value="GAA1226988.1"/>
    <property type="molecule type" value="Genomic_DNA"/>
</dbReference>
<dbReference type="SUPFAM" id="SSF53448">
    <property type="entry name" value="Nucleotide-diphospho-sugar transferases"/>
    <property type="match status" value="1"/>
</dbReference>
<sequence>MFNEESVIASVITELRKSIPHVVCVDDCSSDDSVAQAESAGAIVVRHPINLGQGASLQTGFEFVRAIPEMTEIVTFDADGQHQVADALEMVQKLRDEDLDIVIGSRFLDDRTDMSRLKRGVLRLATAYTRMTTGMALTDAHNGLRVISRDLLMKLQLKQNRMAHASELIDQIRLNDAKWAEHPTHIVYTDYSRGKGQSVLNSVNILVEIIFK</sequence>
<dbReference type="PANTHER" id="PTHR48090:SF7">
    <property type="entry name" value="RFBJ PROTEIN"/>
    <property type="match status" value="1"/>
</dbReference>
<name>A0ABN1W1F4_9MICO</name>
<keyword evidence="4" id="KW-1185">Reference proteome</keyword>
<protein>
    <submittedName>
        <fullName evidence="3">Glycosyltransferase family 2 protein</fullName>
    </submittedName>
</protein>
<organism evidence="3 4">
    <name type="scientific">Rhodoglobus aureus</name>
    <dbReference type="NCBI Taxonomy" id="191497"/>
    <lineage>
        <taxon>Bacteria</taxon>
        <taxon>Bacillati</taxon>
        <taxon>Actinomycetota</taxon>
        <taxon>Actinomycetes</taxon>
        <taxon>Micrococcales</taxon>
        <taxon>Microbacteriaceae</taxon>
        <taxon>Rhodoglobus</taxon>
    </lineage>
</organism>
<dbReference type="InterPro" id="IPR029044">
    <property type="entry name" value="Nucleotide-diphossugar_trans"/>
</dbReference>
<dbReference type="InterPro" id="IPR001173">
    <property type="entry name" value="Glyco_trans_2-like"/>
</dbReference>
<evidence type="ECO:0000259" key="2">
    <source>
        <dbReference type="Pfam" id="PF00535"/>
    </source>
</evidence>
<feature type="domain" description="Glycosyltransferase 2-like" evidence="2">
    <location>
        <begin position="2"/>
        <end position="154"/>
    </location>
</feature>
<dbReference type="InterPro" id="IPR050256">
    <property type="entry name" value="Glycosyltransferase_2"/>
</dbReference>
<comment type="caution">
    <text evidence="3">The sequence shown here is derived from an EMBL/GenBank/DDBJ whole genome shotgun (WGS) entry which is preliminary data.</text>
</comment>
<reference evidence="3 4" key="1">
    <citation type="journal article" date="2019" name="Int. J. Syst. Evol. Microbiol.">
        <title>The Global Catalogue of Microorganisms (GCM) 10K type strain sequencing project: providing services to taxonomists for standard genome sequencing and annotation.</title>
        <authorList>
            <consortium name="The Broad Institute Genomics Platform"/>
            <consortium name="The Broad Institute Genome Sequencing Center for Infectious Disease"/>
            <person name="Wu L."/>
            <person name="Ma J."/>
        </authorList>
    </citation>
    <scope>NUCLEOTIDE SEQUENCE [LARGE SCALE GENOMIC DNA]</scope>
    <source>
        <strain evidence="3 4">JCM 12762</strain>
    </source>
</reference>
<dbReference type="Pfam" id="PF00535">
    <property type="entry name" value="Glycos_transf_2"/>
    <property type="match status" value="1"/>
</dbReference>
<dbReference type="Proteomes" id="UP001500943">
    <property type="component" value="Unassembled WGS sequence"/>
</dbReference>
<evidence type="ECO:0000313" key="4">
    <source>
        <dbReference type="Proteomes" id="UP001500943"/>
    </source>
</evidence>